<keyword evidence="2" id="KW-0012">Acyltransferase</keyword>
<dbReference type="Gene3D" id="3.40.630.30">
    <property type="match status" value="1"/>
</dbReference>
<proteinExistence type="predicted"/>
<evidence type="ECO:0000256" key="1">
    <source>
        <dbReference type="ARBA" id="ARBA00022679"/>
    </source>
</evidence>
<dbReference type="PROSITE" id="PS51186">
    <property type="entry name" value="GNAT"/>
    <property type="match status" value="1"/>
</dbReference>
<gene>
    <name evidence="5" type="ORF">EDC03_0468</name>
</gene>
<feature type="compositionally biased region" description="Acidic residues" evidence="3">
    <location>
        <begin position="167"/>
        <end position="177"/>
    </location>
</feature>
<reference evidence="5 6" key="1">
    <citation type="journal article" date="2015" name="Stand. Genomic Sci.">
        <title>Genomic Encyclopedia of Bacterial and Archaeal Type Strains, Phase III: the genomes of soil and plant-associated and newly described type strains.</title>
        <authorList>
            <person name="Whitman W.B."/>
            <person name="Woyke T."/>
            <person name="Klenk H.P."/>
            <person name="Zhou Y."/>
            <person name="Lilburn T.G."/>
            <person name="Beck B.J."/>
            <person name="De Vos P."/>
            <person name="Vandamme P."/>
            <person name="Eisen J.A."/>
            <person name="Garrity G."/>
            <person name="Hugenholtz P."/>
            <person name="Kyrpides N.C."/>
        </authorList>
    </citation>
    <scope>NUCLEOTIDE SEQUENCE [LARGE SCALE GENOMIC DNA]</scope>
    <source>
        <strain evidence="5 6">CECT 7306</strain>
    </source>
</reference>
<keyword evidence="6" id="KW-1185">Reference proteome</keyword>
<evidence type="ECO:0000313" key="5">
    <source>
        <dbReference type="EMBL" id="ROP45858.1"/>
    </source>
</evidence>
<accession>A0A3N1HTK5</accession>
<name>A0A3N1HTK5_9ACTN</name>
<dbReference type="InterPro" id="IPR016181">
    <property type="entry name" value="Acyl_CoA_acyltransferase"/>
</dbReference>
<dbReference type="CDD" id="cd04301">
    <property type="entry name" value="NAT_SF"/>
    <property type="match status" value="1"/>
</dbReference>
<dbReference type="RefSeq" id="WP_123378543.1">
    <property type="nucleotide sequence ID" value="NZ_RJKN01000001.1"/>
</dbReference>
<evidence type="ECO:0000313" key="6">
    <source>
        <dbReference type="Proteomes" id="UP000276232"/>
    </source>
</evidence>
<sequence>MTAVRIRPAVLEAAGDIAALALLRRAAASEQGPAPAEDDFGRRFAAWVRAQAAHRTFWLAESRGQDGASRPAGMRLPVGMVGLHRYERLPSPGEPTSTWGYVGNLFVLPDHRDGGTGGALLEAVLDHARGQGMARVVLSPNGVRAGRLFRRAGFRDARELLVHPLDTVDDEPTPDLDELVHPLDQHPLD</sequence>
<dbReference type="EMBL" id="RJKN01000001">
    <property type="protein sequence ID" value="ROP45858.1"/>
    <property type="molecule type" value="Genomic_DNA"/>
</dbReference>
<dbReference type="InterPro" id="IPR000182">
    <property type="entry name" value="GNAT_dom"/>
</dbReference>
<protein>
    <submittedName>
        <fullName evidence="5">Acetyltransferase (GNAT) family protein</fullName>
    </submittedName>
</protein>
<dbReference type="AlphaFoldDB" id="A0A3N1HTK5"/>
<feature type="domain" description="N-acetyltransferase" evidence="4">
    <location>
        <begin position="4"/>
        <end position="175"/>
    </location>
</feature>
<evidence type="ECO:0000256" key="3">
    <source>
        <dbReference type="SAM" id="MobiDB-lite"/>
    </source>
</evidence>
<dbReference type="SUPFAM" id="SSF55729">
    <property type="entry name" value="Acyl-CoA N-acyltransferases (Nat)"/>
    <property type="match status" value="1"/>
</dbReference>
<dbReference type="Proteomes" id="UP000276232">
    <property type="component" value="Unassembled WGS sequence"/>
</dbReference>
<dbReference type="InterPro" id="IPR050832">
    <property type="entry name" value="Bact_Acetyltransf"/>
</dbReference>
<evidence type="ECO:0000256" key="2">
    <source>
        <dbReference type="ARBA" id="ARBA00023315"/>
    </source>
</evidence>
<dbReference type="OrthoDB" id="4936934at2"/>
<dbReference type="PANTHER" id="PTHR43877">
    <property type="entry name" value="AMINOALKYLPHOSPHONATE N-ACETYLTRANSFERASE-RELATED-RELATED"/>
    <property type="match status" value="1"/>
</dbReference>
<keyword evidence="1 5" id="KW-0808">Transferase</keyword>
<dbReference type="InParanoid" id="A0A3N1HTK5"/>
<feature type="region of interest" description="Disordered" evidence="3">
    <location>
        <begin position="165"/>
        <end position="189"/>
    </location>
</feature>
<dbReference type="GO" id="GO:0016747">
    <property type="term" value="F:acyltransferase activity, transferring groups other than amino-acyl groups"/>
    <property type="evidence" value="ECO:0007669"/>
    <property type="project" value="InterPro"/>
</dbReference>
<organism evidence="5 6">
    <name type="scientific">Pseudokineococcus lusitanus</name>
    <dbReference type="NCBI Taxonomy" id="763993"/>
    <lineage>
        <taxon>Bacteria</taxon>
        <taxon>Bacillati</taxon>
        <taxon>Actinomycetota</taxon>
        <taxon>Actinomycetes</taxon>
        <taxon>Kineosporiales</taxon>
        <taxon>Kineosporiaceae</taxon>
        <taxon>Pseudokineococcus</taxon>
    </lineage>
</organism>
<evidence type="ECO:0000259" key="4">
    <source>
        <dbReference type="PROSITE" id="PS51186"/>
    </source>
</evidence>
<feature type="compositionally biased region" description="Basic and acidic residues" evidence="3">
    <location>
        <begin position="178"/>
        <end position="189"/>
    </location>
</feature>
<dbReference type="Pfam" id="PF00583">
    <property type="entry name" value="Acetyltransf_1"/>
    <property type="match status" value="1"/>
</dbReference>
<comment type="caution">
    <text evidence="5">The sequence shown here is derived from an EMBL/GenBank/DDBJ whole genome shotgun (WGS) entry which is preliminary data.</text>
</comment>